<dbReference type="InterPro" id="IPR027417">
    <property type="entry name" value="P-loop_NTPase"/>
</dbReference>
<name>A0A1Z4GDP4_9CYAN</name>
<keyword evidence="3" id="KW-1185">Reference proteome</keyword>
<proteinExistence type="predicted"/>
<reference evidence="2 3" key="1">
    <citation type="submission" date="2017-06" db="EMBL/GenBank/DDBJ databases">
        <title>Genome sequencing of cyanobaciteial culture collection at National Institute for Environmental Studies (NIES).</title>
        <authorList>
            <person name="Hirose Y."/>
            <person name="Shimura Y."/>
            <person name="Fujisawa T."/>
            <person name="Nakamura Y."/>
            <person name="Kawachi M."/>
        </authorList>
    </citation>
    <scope>NUCLEOTIDE SEQUENCE [LARGE SCALE GENOMIC DNA]</scope>
    <source>
        <strain evidence="2 3">NIES-21</strain>
    </source>
</reference>
<sequence length="1352" mass="154746">MNYRIEKNNELQPSSYFNFNTASTLDSVKISVHPITGRQAALIQLEKHGYKVGDEFWVKVNNNIPVKCRVTKDGFTAQACEKRLDESNNAIKDPKGGSVWDTKGGIWNDGYNYILKQTQKGKDAFIIPNHCQGGISANHATKFQLIFFEVDDRSIDEQWKLLNELANNYGIVPYMVVFSGGKSLHVYYKLNREISPETWQRLQRKCIILFKSDRSIQNPNREMRFSGFPRGSNNSEQTLDFVSDYEYSPEDFEASLDASGKFPHGLSPDRWHEWKGKSGKGELALTMSDEEFYRQKTPSKRKDSSDEINSIELEDYDGPIKPLEAYLRSDDRYYLLNGIGEGERNSIGFTLACGLLGAAAALKRLGINFIGDPYKSLCDYCDRCSPTLDDCERDQVWASADSRERESALPDESLIAIATGQRFKNNDFEPINLNKLTIRPGWHHITDCYVQTEFGLKYNPEVLAKIPSEAILILKAPMGAGKTELINVLINELYKNSQVVSLTPTIALNKGLGERLKIETRNEMESLGVNPAFSSRIGVVCPSLHKLLGRSYHGHNIALFDEKRQSSNFLFQARECDTYSPRSQKIRALNEVCKNSDIIVVSDAYITDVEVDYVTNLRPDLPVYVLEISTYAREREIWEITKESKIYELIDQFLKEGKNVIIPCDSQKIGEALDEVYNTRSIEEIYQKKGYKTFRLDRETKGDQEQTLFLKNPTEYIKNNPEIRLFIYSPTLGSGASIEAKHFDVMIAINTHLPSTDFLQLIGRYRPQIPLYYWASGDKPKKNNWSTSHYPTAHKKSFFDTTDRLKEMLEIAVAEASGCHLISATDKLSQMAREGMEGQSPGLDLICNQRARHNYLTSKRRDKLREQFFSDGFNVNSLDEEEYRVINGTPNELVEEKKAFLRQKKAINVIKAPLVSEAEGKKLLNKKVLTPQERHKVDKYKFNEKLPGFLDSLTEDEAIAFYCNYLKDDGHWIKSVFARWRWENRDLVTVKEIKSLERRLESFELSGVDSPGDLDRLRSPYFKFLEEVGFFNEFALGNVFTLKTIIRWAFKLNSEADIEELLAYSSLKDKESTKTQRDAIANKYIKLLPAIYKREMSQYLRINLSGTPSKIKYLVRRVGDVLRRFGLDTSKKGGGDELRIYQVVEGDNVLQKDYRNRLETIISEKSTKPGCSKAVIPMVEAKNERQINPPLSIIPVSDICRRLKPYTEGVSLSNAPGFEQPFENVLQAHTNPPPDAAIYPDLINRDSLKRIAGALTRCVTIDMVKNLFEVYLEPALREAVNHVPQARREQVEKWLDRIRWDGQQWRVLPPPFPSFLLNRLQNKPLNHQEEASKPASAPITINPFLPPPRPHQ</sequence>
<dbReference type="SUPFAM" id="SSF52540">
    <property type="entry name" value="P-loop containing nucleoside triphosphate hydrolases"/>
    <property type="match status" value="1"/>
</dbReference>
<dbReference type="OrthoDB" id="460004at2"/>
<organism evidence="2 3">
    <name type="scientific">Anabaenopsis circularis NIES-21</name>
    <dbReference type="NCBI Taxonomy" id="1085406"/>
    <lineage>
        <taxon>Bacteria</taxon>
        <taxon>Bacillati</taxon>
        <taxon>Cyanobacteriota</taxon>
        <taxon>Cyanophyceae</taxon>
        <taxon>Nostocales</taxon>
        <taxon>Nodulariaceae</taxon>
        <taxon>Anabaenopsis</taxon>
    </lineage>
</organism>
<accession>A0A1Z4GDP4</accession>
<evidence type="ECO:0000256" key="1">
    <source>
        <dbReference type="SAM" id="MobiDB-lite"/>
    </source>
</evidence>
<gene>
    <name evidence="2" type="ORF">NIES21_14590</name>
</gene>
<dbReference type="EMBL" id="AP018174">
    <property type="protein sequence ID" value="BAY15641.1"/>
    <property type="molecule type" value="Genomic_DNA"/>
</dbReference>
<evidence type="ECO:0000313" key="3">
    <source>
        <dbReference type="Proteomes" id="UP000218287"/>
    </source>
</evidence>
<evidence type="ECO:0000313" key="2">
    <source>
        <dbReference type="EMBL" id="BAY15641.1"/>
    </source>
</evidence>
<feature type="region of interest" description="Disordered" evidence="1">
    <location>
        <begin position="1327"/>
        <end position="1352"/>
    </location>
</feature>
<evidence type="ECO:0008006" key="4">
    <source>
        <dbReference type="Google" id="ProtNLM"/>
    </source>
</evidence>
<dbReference type="Proteomes" id="UP000218287">
    <property type="component" value="Chromosome"/>
</dbReference>
<protein>
    <recommendedName>
        <fullName evidence="4">Replication origin-binding protein domain-containing protein</fullName>
    </recommendedName>
</protein>